<dbReference type="GeneID" id="103207633"/>
<dbReference type="GO" id="GO:0000981">
    <property type="term" value="F:DNA-binding transcription factor activity, RNA polymerase II-specific"/>
    <property type="evidence" value="ECO:0007669"/>
    <property type="project" value="InterPro"/>
</dbReference>
<dbReference type="GO" id="GO:0000978">
    <property type="term" value="F:RNA polymerase II cis-regulatory region sequence-specific DNA binding"/>
    <property type="evidence" value="ECO:0007669"/>
    <property type="project" value="TreeGrafter"/>
</dbReference>
<feature type="compositionally biased region" description="Basic and acidic residues" evidence="5">
    <location>
        <begin position="303"/>
        <end position="318"/>
    </location>
</feature>
<evidence type="ECO:0000256" key="2">
    <source>
        <dbReference type="ARBA" id="ARBA00023155"/>
    </source>
</evidence>
<dbReference type="AlphaFoldDB" id="A0A8B7AU25"/>
<dbReference type="Gene3D" id="1.10.10.60">
    <property type="entry name" value="Homeodomain-like"/>
    <property type="match status" value="1"/>
</dbReference>
<accession>A0A8B7AU25</accession>
<feature type="domain" description="Homeobox" evidence="6">
    <location>
        <begin position="230"/>
        <end position="271"/>
    </location>
</feature>
<feature type="region of interest" description="Disordered" evidence="5">
    <location>
        <begin position="272"/>
        <end position="335"/>
    </location>
</feature>
<dbReference type="Pfam" id="PF16878">
    <property type="entry name" value="SIX1_SD"/>
    <property type="match status" value="1"/>
</dbReference>
<evidence type="ECO:0000256" key="3">
    <source>
        <dbReference type="ARBA" id="ARBA00023242"/>
    </source>
</evidence>
<evidence type="ECO:0000256" key="4">
    <source>
        <dbReference type="PROSITE-ProRule" id="PRU00108"/>
    </source>
</evidence>
<dbReference type="PROSITE" id="PS00027">
    <property type="entry name" value="HOMEOBOX_1"/>
    <property type="match status" value="1"/>
</dbReference>
<gene>
    <name evidence="8" type="primary">ANHX</name>
</gene>
<dbReference type="InterPro" id="IPR008422">
    <property type="entry name" value="KN_HD"/>
</dbReference>
<dbReference type="InterPro" id="IPR001356">
    <property type="entry name" value="HD"/>
</dbReference>
<dbReference type="CDD" id="cd00086">
    <property type="entry name" value="homeodomain"/>
    <property type="match status" value="1"/>
</dbReference>
<keyword evidence="7" id="KW-1185">Reference proteome</keyword>
<reference evidence="8" key="1">
    <citation type="submission" date="2025-08" db="UniProtKB">
        <authorList>
            <consortium name="RefSeq"/>
        </authorList>
    </citation>
    <scope>IDENTIFICATION</scope>
</reference>
<protein>
    <submittedName>
        <fullName evidence="8">Anomalous homeobox protein</fullName>
    </submittedName>
</protein>
<dbReference type="InterPro" id="IPR009057">
    <property type="entry name" value="Homeodomain-like_sf"/>
</dbReference>
<organism evidence="7 8">
    <name type="scientific">Orycteropus afer afer</name>
    <dbReference type="NCBI Taxonomy" id="1230840"/>
    <lineage>
        <taxon>Eukaryota</taxon>
        <taxon>Metazoa</taxon>
        <taxon>Chordata</taxon>
        <taxon>Craniata</taxon>
        <taxon>Vertebrata</taxon>
        <taxon>Euteleostomi</taxon>
        <taxon>Mammalia</taxon>
        <taxon>Eutheria</taxon>
        <taxon>Afrotheria</taxon>
        <taxon>Tubulidentata</taxon>
        <taxon>Orycteropodidae</taxon>
        <taxon>Orycteropus</taxon>
    </lineage>
</organism>
<dbReference type="GO" id="GO:0014857">
    <property type="term" value="P:regulation of skeletal muscle cell proliferation"/>
    <property type="evidence" value="ECO:0007669"/>
    <property type="project" value="TreeGrafter"/>
</dbReference>
<dbReference type="GO" id="GO:0005667">
    <property type="term" value="C:transcription regulator complex"/>
    <property type="evidence" value="ECO:0007669"/>
    <property type="project" value="TreeGrafter"/>
</dbReference>
<dbReference type="Proteomes" id="UP000694850">
    <property type="component" value="Unplaced"/>
</dbReference>
<keyword evidence="2 4" id="KW-0371">Homeobox</keyword>
<evidence type="ECO:0000259" key="6">
    <source>
        <dbReference type="PROSITE" id="PS50071"/>
    </source>
</evidence>
<dbReference type="OrthoDB" id="3501850at2759"/>
<dbReference type="InterPro" id="IPR031701">
    <property type="entry name" value="SIX1_SD"/>
</dbReference>
<dbReference type="PANTHER" id="PTHR10390">
    <property type="entry name" value="HOMEOBOX PROTEIN SIX"/>
    <property type="match status" value="1"/>
</dbReference>
<evidence type="ECO:0000313" key="8">
    <source>
        <dbReference type="RefSeq" id="XP_007951473.1"/>
    </source>
</evidence>
<dbReference type="GO" id="GO:0005634">
    <property type="term" value="C:nucleus"/>
    <property type="evidence" value="ECO:0007669"/>
    <property type="project" value="UniProtKB-SubCell"/>
</dbReference>
<comment type="subcellular location">
    <subcellularLocation>
        <location evidence="4">Nucleus</location>
    </subcellularLocation>
</comment>
<dbReference type="PANTHER" id="PTHR10390:SF34">
    <property type="entry name" value="ANOMALOUS HOMEOBOX PROTEIN"/>
    <property type="match status" value="1"/>
</dbReference>
<dbReference type="Pfam" id="PF05920">
    <property type="entry name" value="Homeobox_KN"/>
    <property type="match status" value="1"/>
</dbReference>
<keyword evidence="3 4" id="KW-0539">Nucleus</keyword>
<proteinExistence type="predicted"/>
<dbReference type="PROSITE" id="PS50071">
    <property type="entry name" value="HOMEOBOX_2"/>
    <property type="match status" value="1"/>
</dbReference>
<evidence type="ECO:0000256" key="1">
    <source>
        <dbReference type="ARBA" id="ARBA00023125"/>
    </source>
</evidence>
<dbReference type="CTD" id="647589"/>
<name>A0A8B7AU25_ORYAF</name>
<keyword evidence="1 4" id="KW-0238">DNA-binding</keyword>
<dbReference type="GO" id="GO:0048741">
    <property type="term" value="P:skeletal muscle fiber development"/>
    <property type="evidence" value="ECO:0007669"/>
    <property type="project" value="TreeGrafter"/>
</dbReference>
<dbReference type="RefSeq" id="XP_007951473.1">
    <property type="nucleotide sequence ID" value="XM_007953282.1"/>
</dbReference>
<dbReference type="SUPFAM" id="SSF46689">
    <property type="entry name" value="Homeodomain-like"/>
    <property type="match status" value="1"/>
</dbReference>
<sequence length="584" mass="62692">MPRGLDIPADSMALVPRGPGRQLLQEVPGMLATDGTAGFDSQSAFKSPDVRRQALEPWSAPAPPSSVAARAPGRGGVPRFLELLEENGGVFPPPAELLALAGRLCRELRDDVARVEPLVEAVLASPLRLYLLDSEAVVLVCALVLAGREQYQAACRLLEGCRVPGGSWELTELWNDIQYQLAMRRLGAATLTPVQKFRCRKRNPPPPSLCPEGLKSRNFPKDVRQKLHDFASSVGTYPSKAQRDTLSSETSLSAEQVYNWFANYRRKRRARLRGAGPAPATTSTQGEGPEPPRPSVDPCADPQRVDRPRGPGGRKEGEPAWAPEASRGPWAPLAPCPDLHRDEMRSEPAAPRCLQGGEMSREVPDRDSAHFVPVCPGPGLCPLAASGNVVDPSPAAPGSWLMSLALASSRETYFQTGHPAHSQELQFTARGPDAAMAGGSARGRALVPAPEPGPDLILFGGLQSLRLSAQVWSNPWKLVFTSFTHPPRGPLLEEGPRTSDGHVKLQAGSFLVTQTPLPLQEFIVPQSPQEPAQAVPSFPHPVSTVELSPALPSSQVQWADDGQASNDAFWGAQMLLEFSGGSLA</sequence>
<evidence type="ECO:0000256" key="5">
    <source>
        <dbReference type="SAM" id="MobiDB-lite"/>
    </source>
</evidence>
<feature type="DNA-binding region" description="Homeobox" evidence="4">
    <location>
        <begin position="232"/>
        <end position="272"/>
    </location>
</feature>
<evidence type="ECO:0000313" key="7">
    <source>
        <dbReference type="Proteomes" id="UP000694850"/>
    </source>
</evidence>
<dbReference type="SMART" id="SM00389">
    <property type="entry name" value="HOX"/>
    <property type="match status" value="1"/>
</dbReference>
<dbReference type="InterPro" id="IPR017970">
    <property type="entry name" value="Homeobox_CS"/>
</dbReference>